<accession>A0ABT8F933</accession>
<gene>
    <name evidence="8" type="ORF">QWY31_15890</name>
</gene>
<dbReference type="Gene3D" id="1.10.1740.10">
    <property type="match status" value="1"/>
</dbReference>
<dbReference type="InterPro" id="IPR014284">
    <property type="entry name" value="RNA_pol_sigma-70_dom"/>
</dbReference>
<protein>
    <submittedName>
        <fullName evidence="8">RNA polymerase sigma factor</fullName>
    </submittedName>
</protein>
<dbReference type="Pfam" id="PF04542">
    <property type="entry name" value="Sigma70_r2"/>
    <property type="match status" value="1"/>
</dbReference>
<keyword evidence="2" id="KW-0805">Transcription regulation</keyword>
<dbReference type="PANTHER" id="PTHR43133:SF8">
    <property type="entry name" value="RNA POLYMERASE SIGMA FACTOR HI_1459-RELATED"/>
    <property type="match status" value="1"/>
</dbReference>
<evidence type="ECO:0000259" key="6">
    <source>
        <dbReference type="Pfam" id="PF04542"/>
    </source>
</evidence>
<dbReference type="InterPro" id="IPR013324">
    <property type="entry name" value="RNA_pol_sigma_r3/r4-like"/>
</dbReference>
<name>A0ABT8F933_9BACT</name>
<evidence type="ECO:0000259" key="7">
    <source>
        <dbReference type="Pfam" id="PF08281"/>
    </source>
</evidence>
<dbReference type="InterPro" id="IPR013249">
    <property type="entry name" value="RNA_pol_sigma70_r4_t2"/>
</dbReference>
<evidence type="ECO:0000256" key="2">
    <source>
        <dbReference type="ARBA" id="ARBA00023015"/>
    </source>
</evidence>
<dbReference type="CDD" id="cd06171">
    <property type="entry name" value="Sigma70_r4"/>
    <property type="match status" value="1"/>
</dbReference>
<evidence type="ECO:0000256" key="5">
    <source>
        <dbReference type="ARBA" id="ARBA00023163"/>
    </source>
</evidence>
<evidence type="ECO:0000313" key="8">
    <source>
        <dbReference type="EMBL" id="MDN4166993.1"/>
    </source>
</evidence>
<dbReference type="SUPFAM" id="SSF88659">
    <property type="entry name" value="Sigma3 and sigma4 domains of RNA polymerase sigma factors"/>
    <property type="match status" value="1"/>
</dbReference>
<organism evidence="8 9">
    <name type="scientific">Shiella aurantiaca</name>
    <dbReference type="NCBI Taxonomy" id="3058365"/>
    <lineage>
        <taxon>Bacteria</taxon>
        <taxon>Pseudomonadati</taxon>
        <taxon>Bacteroidota</taxon>
        <taxon>Cytophagia</taxon>
        <taxon>Cytophagales</taxon>
        <taxon>Shiellaceae</taxon>
        <taxon>Shiella</taxon>
    </lineage>
</organism>
<feature type="domain" description="RNA polymerase sigma factor 70 region 4 type 2" evidence="7">
    <location>
        <begin position="106"/>
        <end position="157"/>
    </location>
</feature>
<feature type="domain" description="RNA polymerase sigma-70 region 2" evidence="6">
    <location>
        <begin position="14"/>
        <end position="75"/>
    </location>
</feature>
<reference evidence="8" key="1">
    <citation type="submission" date="2023-06" db="EMBL/GenBank/DDBJ databases">
        <title>Cytophagales bacterium Strain LB-30, isolated from soil.</title>
        <authorList>
            <person name="Liu B."/>
        </authorList>
    </citation>
    <scope>NUCLEOTIDE SEQUENCE</scope>
    <source>
        <strain evidence="8">LB-30</strain>
    </source>
</reference>
<dbReference type="Gene3D" id="1.10.10.10">
    <property type="entry name" value="Winged helix-like DNA-binding domain superfamily/Winged helix DNA-binding domain"/>
    <property type="match status" value="1"/>
</dbReference>
<dbReference type="Pfam" id="PF08281">
    <property type="entry name" value="Sigma70_r4_2"/>
    <property type="match status" value="1"/>
</dbReference>
<sequence length="169" mass="20248">MQIQEFTSKILPLKNKLYRFAWYYLKDKEEAADVIQEVMIKVWHRRENWHMYKSLEAWCMTITRNMCLDKLRANKHQTQDVESVMYILGHNDSPEKEVQGNETFTLIRRLLDMLPDKQKEAVVLRDIEGYSYEEIADIMQIELSSVKINIHRGRKFLKEHLININAYGL</sequence>
<dbReference type="InterPro" id="IPR007627">
    <property type="entry name" value="RNA_pol_sigma70_r2"/>
</dbReference>
<dbReference type="PANTHER" id="PTHR43133">
    <property type="entry name" value="RNA POLYMERASE ECF-TYPE SIGMA FACTO"/>
    <property type="match status" value="1"/>
</dbReference>
<evidence type="ECO:0000256" key="3">
    <source>
        <dbReference type="ARBA" id="ARBA00023082"/>
    </source>
</evidence>
<keyword evidence="3" id="KW-0731">Sigma factor</keyword>
<proteinExistence type="inferred from homology"/>
<comment type="caution">
    <text evidence="8">The sequence shown here is derived from an EMBL/GenBank/DDBJ whole genome shotgun (WGS) entry which is preliminary data.</text>
</comment>
<evidence type="ECO:0000313" key="9">
    <source>
        <dbReference type="Proteomes" id="UP001168552"/>
    </source>
</evidence>
<dbReference type="InterPro" id="IPR013325">
    <property type="entry name" value="RNA_pol_sigma_r2"/>
</dbReference>
<dbReference type="EMBL" id="JAUHJS010000010">
    <property type="protein sequence ID" value="MDN4166993.1"/>
    <property type="molecule type" value="Genomic_DNA"/>
</dbReference>
<dbReference type="RefSeq" id="WP_320005531.1">
    <property type="nucleotide sequence ID" value="NZ_JAUHJS010000010.1"/>
</dbReference>
<dbReference type="Proteomes" id="UP001168552">
    <property type="component" value="Unassembled WGS sequence"/>
</dbReference>
<keyword evidence="9" id="KW-1185">Reference proteome</keyword>
<dbReference type="NCBIfam" id="TIGR02937">
    <property type="entry name" value="sigma70-ECF"/>
    <property type="match status" value="1"/>
</dbReference>
<dbReference type="InterPro" id="IPR036388">
    <property type="entry name" value="WH-like_DNA-bd_sf"/>
</dbReference>
<evidence type="ECO:0000256" key="1">
    <source>
        <dbReference type="ARBA" id="ARBA00010641"/>
    </source>
</evidence>
<evidence type="ECO:0000256" key="4">
    <source>
        <dbReference type="ARBA" id="ARBA00023125"/>
    </source>
</evidence>
<dbReference type="InterPro" id="IPR039425">
    <property type="entry name" value="RNA_pol_sigma-70-like"/>
</dbReference>
<keyword evidence="5" id="KW-0804">Transcription</keyword>
<comment type="similarity">
    <text evidence="1">Belongs to the sigma-70 factor family. ECF subfamily.</text>
</comment>
<dbReference type="SUPFAM" id="SSF88946">
    <property type="entry name" value="Sigma2 domain of RNA polymerase sigma factors"/>
    <property type="match status" value="1"/>
</dbReference>
<keyword evidence="4" id="KW-0238">DNA-binding</keyword>